<keyword evidence="1" id="KW-0812">Transmembrane</keyword>
<evidence type="ECO:0000256" key="1">
    <source>
        <dbReference type="SAM" id="Phobius"/>
    </source>
</evidence>
<feature type="transmembrane region" description="Helical" evidence="1">
    <location>
        <begin position="45"/>
        <end position="63"/>
    </location>
</feature>
<evidence type="ECO:0000313" key="3">
    <source>
        <dbReference type="Proteomes" id="UP000392064"/>
    </source>
</evidence>
<keyword evidence="3" id="KW-1185">Reference proteome</keyword>
<dbReference type="Proteomes" id="UP000392064">
    <property type="component" value="Chromosome"/>
</dbReference>
<dbReference type="EMBL" id="CP045737">
    <property type="protein sequence ID" value="QGG41306.1"/>
    <property type="molecule type" value="Genomic_DNA"/>
</dbReference>
<reference evidence="2 3" key="1">
    <citation type="submission" date="2019-11" db="EMBL/GenBank/DDBJ databases">
        <authorList>
            <person name="Li J."/>
        </authorList>
    </citation>
    <scope>NUCLEOTIDE SEQUENCE [LARGE SCALE GENOMIC DNA]</scope>
    <source>
        <strain evidence="2 3">MF47</strain>
    </source>
</reference>
<accession>A0A5Q2MJS7</accession>
<feature type="transmembrane region" description="Helical" evidence="1">
    <location>
        <begin position="75"/>
        <end position="96"/>
    </location>
</feature>
<dbReference type="KEGG" id="aef:GEV26_07965"/>
<feature type="transmembrane region" description="Helical" evidence="1">
    <location>
        <begin position="12"/>
        <end position="33"/>
    </location>
</feature>
<feature type="transmembrane region" description="Helical" evidence="1">
    <location>
        <begin position="102"/>
        <end position="126"/>
    </location>
</feature>
<organism evidence="2 3">
    <name type="scientific">Aeromicrobium yanjiei</name>
    <dbReference type="NCBI Taxonomy" id="2662028"/>
    <lineage>
        <taxon>Bacteria</taxon>
        <taxon>Bacillati</taxon>
        <taxon>Actinomycetota</taxon>
        <taxon>Actinomycetes</taxon>
        <taxon>Propionibacteriales</taxon>
        <taxon>Nocardioidaceae</taxon>
        <taxon>Aeromicrobium</taxon>
    </lineage>
</organism>
<sequence>MTNQADSERFSAGWLGSWKLHAVVLAFFTVSLIKPLQSSAPLIAIYFPGAFIVISGWSIIRYFRLWSPIAQPFRTNVPVALYLASATTTLFAAHIASDREVYRAAALASLWLTIPVTALASFVIVFRRRIRADRPLIE</sequence>
<proteinExistence type="predicted"/>
<keyword evidence="1" id="KW-1133">Transmembrane helix</keyword>
<protein>
    <submittedName>
        <fullName evidence="2">Uncharacterized protein</fullName>
    </submittedName>
</protein>
<dbReference type="AlphaFoldDB" id="A0A5Q2MJS7"/>
<keyword evidence="1" id="KW-0472">Membrane</keyword>
<evidence type="ECO:0000313" key="2">
    <source>
        <dbReference type="EMBL" id="QGG41306.1"/>
    </source>
</evidence>
<name>A0A5Q2MJS7_9ACTN</name>
<gene>
    <name evidence="2" type="ORF">GEV26_07965</name>
</gene>
<dbReference type="RefSeq" id="WP_153652574.1">
    <property type="nucleotide sequence ID" value="NZ_CP045737.1"/>
</dbReference>